<keyword evidence="3 9" id="KW-0028">Amino-acid biosynthesis</keyword>
<evidence type="ECO:0000313" key="11">
    <source>
        <dbReference type="EMBL" id="STY43436.1"/>
    </source>
</evidence>
<evidence type="ECO:0000256" key="7">
    <source>
        <dbReference type="ARBA" id="ARBA00022840"/>
    </source>
</evidence>
<evidence type="ECO:0000256" key="5">
    <source>
        <dbReference type="ARBA" id="ARBA00022741"/>
    </source>
</evidence>
<dbReference type="EMBL" id="UGPG01000001">
    <property type="protein sequence ID" value="STY43436.1"/>
    <property type="molecule type" value="Genomic_DNA"/>
</dbReference>
<dbReference type="Gene3D" id="3.40.1160.10">
    <property type="entry name" value="Acetylglutamate kinase-like"/>
    <property type="match status" value="1"/>
</dbReference>
<name>A0A378MD66_LISGR</name>
<comment type="subcellular location">
    <subcellularLocation>
        <location evidence="9">Cytoplasm</location>
    </subcellularLocation>
</comment>
<keyword evidence="5 9" id="KW-0547">Nucleotide-binding</keyword>
<dbReference type="CDD" id="cd04238">
    <property type="entry name" value="AAK_NAGK-like"/>
    <property type="match status" value="1"/>
</dbReference>
<feature type="binding site" evidence="9">
    <location>
        <position position="156"/>
    </location>
    <ligand>
        <name>substrate</name>
    </ligand>
</feature>
<dbReference type="InterPro" id="IPR037528">
    <property type="entry name" value="ArgB"/>
</dbReference>
<dbReference type="NCBIfam" id="TIGR00761">
    <property type="entry name" value="argB"/>
    <property type="match status" value="1"/>
</dbReference>
<comment type="similarity">
    <text evidence="9">Belongs to the acetylglutamate kinase family. ArgB subfamily.</text>
</comment>
<dbReference type="PANTHER" id="PTHR23342:SF0">
    <property type="entry name" value="N-ACETYLGLUTAMATE SYNTHASE, MITOCHONDRIAL"/>
    <property type="match status" value="1"/>
</dbReference>
<evidence type="ECO:0000313" key="12">
    <source>
        <dbReference type="Proteomes" id="UP000254879"/>
    </source>
</evidence>
<keyword evidence="2 9" id="KW-0055">Arginine biosynthesis</keyword>
<evidence type="ECO:0000256" key="1">
    <source>
        <dbReference type="ARBA" id="ARBA00004828"/>
    </source>
</evidence>
<feature type="binding site" evidence="9">
    <location>
        <position position="63"/>
    </location>
    <ligand>
        <name>substrate</name>
    </ligand>
</feature>
<gene>
    <name evidence="9 11" type="primary">argB</name>
    <name evidence="11" type="ORF">NCTC10815_00731</name>
</gene>
<evidence type="ECO:0000259" key="10">
    <source>
        <dbReference type="Pfam" id="PF00696"/>
    </source>
</evidence>
<feature type="binding site" evidence="9">
    <location>
        <begin position="41"/>
        <end position="42"/>
    </location>
    <ligand>
        <name>substrate</name>
    </ligand>
</feature>
<dbReference type="PANTHER" id="PTHR23342">
    <property type="entry name" value="N-ACETYLGLUTAMATE SYNTHASE"/>
    <property type="match status" value="1"/>
</dbReference>
<dbReference type="GO" id="GO:0005737">
    <property type="term" value="C:cytoplasm"/>
    <property type="evidence" value="ECO:0007669"/>
    <property type="project" value="UniProtKB-SubCell"/>
</dbReference>
<sequence length="250" mass="26473">MKDIIVIKIGGVASANLTPAFFEQIKAWQEANKKIIIVHGGGHYISSMLERLAIPIKTKDGIRVTNEQTLEITKMVLIGQVQPLIMTAFQTQHIPAVGLNAGDSGIISAKKTADPSLGLVGEVTAVQTEVIEHLLAADFVTIIAPLGITETFDWLNINADIAACQIATAMHAEQLFLLTDVAGVQVAGEVQAEITTKAITKWKEDGTIYGGMVPKLASAEAALQGGVEQVIITNHLANAGTTIKSEVTVS</sequence>
<feature type="domain" description="Aspartate/glutamate/uridylate kinase" evidence="10">
    <location>
        <begin position="4"/>
        <end position="234"/>
    </location>
</feature>
<accession>A0A378MD66</accession>
<feature type="site" description="Transition state stabilizer" evidence="9">
    <location>
        <position position="8"/>
    </location>
</feature>
<evidence type="ECO:0000256" key="2">
    <source>
        <dbReference type="ARBA" id="ARBA00022571"/>
    </source>
</evidence>
<feature type="site" description="Transition state stabilizer" evidence="9">
    <location>
        <position position="215"/>
    </location>
</feature>
<dbReference type="Proteomes" id="UP000254879">
    <property type="component" value="Unassembled WGS sequence"/>
</dbReference>
<dbReference type="InterPro" id="IPR004662">
    <property type="entry name" value="AcgluKinase_fam"/>
</dbReference>
<dbReference type="PIRSF" id="PIRSF000728">
    <property type="entry name" value="NAGK"/>
    <property type="match status" value="1"/>
</dbReference>
<evidence type="ECO:0000256" key="8">
    <source>
        <dbReference type="ARBA" id="ARBA00048141"/>
    </source>
</evidence>
<dbReference type="GO" id="GO:0005524">
    <property type="term" value="F:ATP binding"/>
    <property type="evidence" value="ECO:0007669"/>
    <property type="project" value="UniProtKB-UniRule"/>
</dbReference>
<dbReference type="Pfam" id="PF00696">
    <property type="entry name" value="AA_kinase"/>
    <property type="match status" value="1"/>
</dbReference>
<dbReference type="InterPro" id="IPR001048">
    <property type="entry name" value="Asp/Glu/Uridylate_kinase"/>
</dbReference>
<dbReference type="EC" id="2.7.2.8" evidence="9"/>
<protein>
    <recommendedName>
        <fullName evidence="9">Acetylglutamate kinase</fullName>
        <ecNumber evidence="9">2.7.2.8</ecNumber>
    </recommendedName>
    <alternativeName>
        <fullName evidence="9">N-acetyl-L-glutamate 5-phosphotransferase</fullName>
    </alternativeName>
    <alternativeName>
        <fullName evidence="9">NAG kinase</fullName>
        <shortName evidence="9">NAGK</shortName>
    </alternativeName>
</protein>
<keyword evidence="9" id="KW-0963">Cytoplasm</keyword>
<evidence type="ECO:0000256" key="3">
    <source>
        <dbReference type="ARBA" id="ARBA00022605"/>
    </source>
</evidence>
<evidence type="ECO:0000256" key="6">
    <source>
        <dbReference type="ARBA" id="ARBA00022777"/>
    </source>
</evidence>
<evidence type="ECO:0000256" key="9">
    <source>
        <dbReference type="HAMAP-Rule" id="MF_00082"/>
    </source>
</evidence>
<dbReference type="InterPro" id="IPR036393">
    <property type="entry name" value="AceGlu_kinase-like_sf"/>
</dbReference>
<comment type="pathway">
    <text evidence="1 9">Amino-acid biosynthesis; L-arginine biosynthesis; N(2)-acetyl-L-ornithine from L-glutamate: step 2/4.</text>
</comment>
<evidence type="ECO:0000256" key="4">
    <source>
        <dbReference type="ARBA" id="ARBA00022679"/>
    </source>
</evidence>
<dbReference type="UniPathway" id="UPA00068">
    <property type="reaction ID" value="UER00107"/>
</dbReference>
<proteinExistence type="inferred from homology"/>
<comment type="catalytic activity">
    <reaction evidence="8 9">
        <text>N-acetyl-L-glutamate + ATP = N-acetyl-L-glutamyl 5-phosphate + ADP</text>
        <dbReference type="Rhea" id="RHEA:14629"/>
        <dbReference type="ChEBI" id="CHEBI:30616"/>
        <dbReference type="ChEBI" id="CHEBI:44337"/>
        <dbReference type="ChEBI" id="CHEBI:57936"/>
        <dbReference type="ChEBI" id="CHEBI:456216"/>
        <dbReference type="EC" id="2.7.2.8"/>
    </reaction>
</comment>
<dbReference type="HAMAP" id="MF_00082">
    <property type="entry name" value="ArgB"/>
    <property type="match status" value="1"/>
</dbReference>
<keyword evidence="4 9" id="KW-0808">Transferase</keyword>
<organism evidence="11 12">
    <name type="scientific">Listeria grayi</name>
    <name type="common">Listeria murrayi</name>
    <dbReference type="NCBI Taxonomy" id="1641"/>
    <lineage>
        <taxon>Bacteria</taxon>
        <taxon>Bacillati</taxon>
        <taxon>Bacillota</taxon>
        <taxon>Bacilli</taxon>
        <taxon>Bacillales</taxon>
        <taxon>Listeriaceae</taxon>
        <taxon>Listeria</taxon>
    </lineage>
</organism>
<dbReference type="GO" id="GO:0042450">
    <property type="term" value="P:L-arginine biosynthetic process via ornithine"/>
    <property type="evidence" value="ECO:0007669"/>
    <property type="project" value="UniProtKB-UniRule"/>
</dbReference>
<dbReference type="OrthoDB" id="9803155at2"/>
<dbReference type="RefSeq" id="WP_003755547.1">
    <property type="nucleotide sequence ID" value="NZ_CABKNG010000001.1"/>
</dbReference>
<dbReference type="SUPFAM" id="SSF53633">
    <property type="entry name" value="Carbamate kinase-like"/>
    <property type="match status" value="1"/>
</dbReference>
<dbReference type="GO" id="GO:0003991">
    <property type="term" value="F:acetylglutamate kinase activity"/>
    <property type="evidence" value="ECO:0007669"/>
    <property type="project" value="UniProtKB-UniRule"/>
</dbReference>
<keyword evidence="7 9" id="KW-0067">ATP-binding</keyword>
<keyword evidence="6 9" id="KW-0418">Kinase</keyword>
<comment type="function">
    <text evidence="9">Catalyzes the ATP-dependent phosphorylation of N-acetyl-L-glutamate.</text>
</comment>
<reference evidence="11 12" key="1">
    <citation type="submission" date="2018-06" db="EMBL/GenBank/DDBJ databases">
        <authorList>
            <consortium name="Pathogen Informatics"/>
            <person name="Doyle S."/>
        </authorList>
    </citation>
    <scope>NUCLEOTIDE SEQUENCE [LARGE SCALE GENOMIC DNA]</scope>
    <source>
        <strain evidence="12">NCTC 10815</strain>
    </source>
</reference>
<dbReference type="AlphaFoldDB" id="A0A378MD66"/>